<sequence>MAATTEAPQKLSDALVAFSLEGRFPDDISVLPPVSETDLQPAIQALAEAKQGLEAELHTINQETKQDVDSWVRNSKALQEDIFRSKAMANEIERQSEAPDVSGEAVQDAEEKAEFLNREVQYSQQLHDVLQKIKLADQSLHEMEESYQRSSIEDSIVFLKMFEKAFDDIGVSKSCRVMKLLKLRSSELNSAVREMIDHHWKTLVNADIETRQFTIHKVIEDEHGEVQMDLLDVAYGLESYKEVDEHMEQLWRNLDATVISPRMDIKNTTFPSIQEYQDILKLSGEASRSVDALLTDLETAFSWVSQKVPELVFPPLANFMVADVIPRLIGEWLAPAVPSSLKDMDSFQAMVQRTQRFCQLLTEYKYTGLEDLQNWVDNAPSIWLGKCRETTLDSVRSKLLGGIGESKQVEKVEKQMVSIAEGKEITKTPGGAGATAETADWGDAWGDAWEEDNEQPKETQPTQPTKGPGSTKADEDDGADAWGWDEEDTTAEPKDTKEATEKDDEDDAAAAWGWGDEDTVQEPEPAAKKTKTGAHETRELVLKETYSVSSMPEPVLELIQAILEDGAALTRDDVEYAPVAATAPGLFGLPTFALALFRAISPYYYSLSEGGNMFLYNDAMYLAERLSEFADAWKKREDLTPRARNMLRLDNDVKSLQSFANRSYANEMNIQKTILRDFLGGAQSLMQQDEMESCVELATGRIRAMASVWKSILARSVWTQALGSLVEAVATKLITDVLEMSSIGQDEAYNIAKVIATATELDDLFLPSVLAGTPSTGDEVPQTAQYAPSWLRLKYLSEVLQSNLNEVRYLWFESELSLYFSASEVVDLIEASFESNPRTRETIREIQSKPAPAA</sequence>
<gene>
    <name evidence="4" type="ORF">FIESC28_04045</name>
</gene>
<name>A0A366S316_9HYPO</name>
<keyword evidence="5" id="KW-1185">Reference proteome</keyword>
<comment type="caution">
    <text evidence="4">The sequence shown here is derived from an EMBL/GenBank/DDBJ whole genome shotgun (WGS) entry which is preliminary data.</text>
</comment>
<dbReference type="Gene3D" id="1.10.357.150">
    <property type="match status" value="1"/>
</dbReference>
<proteinExistence type="predicted"/>
<keyword evidence="1" id="KW-0175">Coiled coil</keyword>
<dbReference type="GeneID" id="41993488"/>
<dbReference type="GO" id="GO:0007094">
    <property type="term" value="P:mitotic spindle assembly checkpoint signaling"/>
    <property type="evidence" value="ECO:0007669"/>
    <property type="project" value="TreeGrafter"/>
</dbReference>
<feature type="compositionally biased region" description="Basic and acidic residues" evidence="2">
    <location>
        <begin position="491"/>
        <end position="500"/>
    </location>
</feature>
<dbReference type="InterPro" id="IPR046362">
    <property type="entry name" value="Zw10/DSL1_C_sf"/>
</dbReference>
<dbReference type="AlphaFoldDB" id="A0A366S316"/>
<organism evidence="4 5">
    <name type="scientific">Fusarium coffeatum</name>
    <dbReference type="NCBI Taxonomy" id="231269"/>
    <lineage>
        <taxon>Eukaryota</taxon>
        <taxon>Fungi</taxon>
        <taxon>Dikarya</taxon>
        <taxon>Ascomycota</taxon>
        <taxon>Pezizomycotina</taxon>
        <taxon>Sordariomycetes</taxon>
        <taxon>Hypocreomycetidae</taxon>
        <taxon>Hypocreales</taxon>
        <taxon>Nectriaceae</taxon>
        <taxon>Fusarium</taxon>
        <taxon>Fusarium incarnatum-equiseti species complex</taxon>
    </lineage>
</organism>
<evidence type="ECO:0000256" key="1">
    <source>
        <dbReference type="SAM" id="Coils"/>
    </source>
</evidence>
<dbReference type="Pfam" id="PF22766">
    <property type="entry name" value="ZW10_C2"/>
    <property type="match status" value="1"/>
</dbReference>
<dbReference type="OrthoDB" id="534815at2759"/>
<dbReference type="RefSeq" id="XP_031017641.1">
    <property type="nucleotide sequence ID" value="XM_031158192.1"/>
</dbReference>
<dbReference type="GO" id="GO:1990423">
    <property type="term" value="C:RZZ complex"/>
    <property type="evidence" value="ECO:0007669"/>
    <property type="project" value="TreeGrafter"/>
</dbReference>
<feature type="domain" description="ZW10 C-terminal helical" evidence="3">
    <location>
        <begin position="700"/>
        <end position="844"/>
    </location>
</feature>
<evidence type="ECO:0000259" key="3">
    <source>
        <dbReference type="Pfam" id="PF22766"/>
    </source>
</evidence>
<evidence type="ECO:0000313" key="5">
    <source>
        <dbReference type="Proteomes" id="UP000253153"/>
    </source>
</evidence>
<dbReference type="EMBL" id="QKXC01000081">
    <property type="protein sequence ID" value="RBR23050.1"/>
    <property type="molecule type" value="Genomic_DNA"/>
</dbReference>
<evidence type="ECO:0000256" key="2">
    <source>
        <dbReference type="SAM" id="MobiDB-lite"/>
    </source>
</evidence>
<feature type="region of interest" description="Disordered" evidence="2">
    <location>
        <begin position="451"/>
        <end position="535"/>
    </location>
</feature>
<reference evidence="4 5" key="1">
    <citation type="submission" date="2018-06" db="EMBL/GenBank/DDBJ databases">
        <title>Fusarium incarnatum-equiseti species complex species 28.</title>
        <authorList>
            <person name="Gardiner D.M."/>
        </authorList>
    </citation>
    <scope>NUCLEOTIDE SEQUENCE [LARGE SCALE GENOMIC DNA]</scope>
    <source>
        <strain evidence="4 5">FIESC_28</strain>
    </source>
</reference>
<accession>A0A366S316</accession>
<dbReference type="InterPro" id="IPR055148">
    <property type="entry name" value="ZW10_C_2"/>
</dbReference>
<dbReference type="PANTHER" id="PTHR12205">
    <property type="entry name" value="CENTROMERE/KINETOCHORE PROTEIN ZW10"/>
    <property type="match status" value="1"/>
</dbReference>
<dbReference type="Proteomes" id="UP000253153">
    <property type="component" value="Unassembled WGS sequence"/>
</dbReference>
<feature type="compositionally biased region" description="Acidic residues" evidence="2">
    <location>
        <begin position="474"/>
        <end position="490"/>
    </location>
</feature>
<dbReference type="GO" id="GO:0006888">
    <property type="term" value="P:endoplasmic reticulum to Golgi vesicle-mediated transport"/>
    <property type="evidence" value="ECO:0007669"/>
    <property type="project" value="TreeGrafter"/>
</dbReference>
<dbReference type="GO" id="GO:0005737">
    <property type="term" value="C:cytoplasm"/>
    <property type="evidence" value="ECO:0007669"/>
    <property type="project" value="GOC"/>
</dbReference>
<dbReference type="PANTHER" id="PTHR12205:SF0">
    <property type="entry name" value="CENTROMERE_KINETOCHORE PROTEIN ZW10 HOMOLOG"/>
    <property type="match status" value="1"/>
</dbReference>
<evidence type="ECO:0000313" key="4">
    <source>
        <dbReference type="EMBL" id="RBR23050.1"/>
    </source>
</evidence>
<protein>
    <recommendedName>
        <fullName evidence="3">ZW10 C-terminal helical domain-containing protein</fullName>
    </recommendedName>
</protein>
<feature type="coiled-coil region" evidence="1">
    <location>
        <begin position="43"/>
        <end position="81"/>
    </location>
</feature>